<dbReference type="Pfam" id="PF13193">
    <property type="entry name" value="AMP-binding_C"/>
    <property type="match status" value="1"/>
</dbReference>
<comment type="caution">
    <text evidence="3">The sequence shown here is derived from an EMBL/GenBank/DDBJ whole genome shotgun (WGS) entry which is preliminary data.</text>
</comment>
<dbReference type="PROSITE" id="PS00455">
    <property type="entry name" value="AMP_BINDING"/>
    <property type="match status" value="1"/>
</dbReference>
<dbReference type="InterPro" id="IPR045851">
    <property type="entry name" value="AMP-bd_C_sf"/>
</dbReference>
<evidence type="ECO:0000313" key="3">
    <source>
        <dbReference type="EMBL" id="KAK2070248.1"/>
    </source>
</evidence>
<gene>
    <name evidence="3" type="ORF">P8C59_004760</name>
</gene>
<sequence>MIREHAFHGLVQLMAKDSRPRTVQWIFGSANEPLAEYKAIMDADNPENNFLTLEQFRLLAKRVALGLLAEGFAPGDRVLLFTGNNVYFPSVFLGILMAGGVFTGANPGFVPRELAYQLRDSGARFMLVAEKALGTALEAAAEAGLPRSSIFVLGADEPAPQIATSRRPGRGQAGREDGVRHWTELLADNAGQARTWSWKEPADPETTTCAINYSSGTTGVPKGVEISHYSYVANGVGVEAMDELNPDWADRRRRSRGLCYLPMYHAYGQTYYIANFSKLRIPYYIMPSFDFVKLLQHVEEYRISHLICVPPIVVALAKHPLSRKHDLSSVFSIGSGAAPLARETIEEVQRLWPQGAVKVRQAWGMTEVTCTCIGWDPKYDATTASVGEMMPNCSARLMELDGKTPIERANTPGELWVTGPTLMRGYWRKPEATAATIWVDPVDGTRWLRTGDIAFVEDYAPGALFHIVDRLKELIKVKGNQVAPAELEGVLLERPDVTDAAVVGVTINGEELPRAYIVRAPGSSTSEQEMAEWLAGKVARFKRLRGGVKFIDEIPKNPSGKIIDAFVRDMADQHSESTLIDAGKRAVEAGHLVRAIKLFNQAARSFRCNLEQCGRAVLLAKLAAAAARKKWYPVSLHACLVLIRTNPTSPLGYYSVVRMLRSIDRKPPRSAQLARAASDAITVMFVRACTTSHGVRPMSGEDCIMCYPQWLGCSVWQKPAMTRWESFPLKLSAWSFPICPQHSAGFALPAPYAASRESHAESGTIVTLGVFRSILDSTQGHTPMTWPNLAKLRVRASLRQTDRLAQIVKPAVDTGTLEKAFDFTVSDSIHSLGLSDFSWEAMGADGRLLLDPKPFLDWLDCYRHVQTVFVYPNDGQDSGRLVAALIRRRVKTIFVQEKVLFERENRSLRDLARDSGVKLIGTKEDHGPPLCWPPFRRLCGLEDTD</sequence>
<dbReference type="SUPFAM" id="SSF56801">
    <property type="entry name" value="Acetyl-CoA synthetase-like"/>
    <property type="match status" value="1"/>
</dbReference>
<dbReference type="Gene3D" id="3.30.300.30">
    <property type="match status" value="1"/>
</dbReference>
<name>A0AAD9MDU7_9PEZI</name>
<evidence type="ECO:0008006" key="5">
    <source>
        <dbReference type="Google" id="ProtNLM"/>
    </source>
</evidence>
<dbReference type="InterPro" id="IPR025110">
    <property type="entry name" value="AMP-bd_C"/>
</dbReference>
<dbReference type="Pfam" id="PF00501">
    <property type="entry name" value="AMP-binding"/>
    <property type="match status" value="1"/>
</dbReference>
<dbReference type="PANTHER" id="PTHR24096">
    <property type="entry name" value="LONG-CHAIN-FATTY-ACID--COA LIGASE"/>
    <property type="match status" value="1"/>
</dbReference>
<dbReference type="InterPro" id="IPR020845">
    <property type="entry name" value="AMP-binding_CS"/>
</dbReference>
<dbReference type="AlphaFoldDB" id="A0AAD9MDU7"/>
<dbReference type="Gene3D" id="3.40.50.12780">
    <property type="entry name" value="N-terminal domain of ligase-like"/>
    <property type="match status" value="1"/>
</dbReference>
<dbReference type="InterPro" id="IPR000873">
    <property type="entry name" value="AMP-dep_synth/lig_dom"/>
</dbReference>
<protein>
    <recommendedName>
        <fullName evidence="5">4-coumarate--CoA ligase</fullName>
    </recommendedName>
</protein>
<reference evidence="3" key="1">
    <citation type="journal article" date="2023" name="Mol. Plant Microbe Interact.">
        <title>Elucidating the Obligate Nature and Biological Capacity of an Invasive Fungal Corn Pathogen.</title>
        <authorList>
            <person name="MacCready J.S."/>
            <person name="Roggenkamp E.M."/>
            <person name="Gdanetz K."/>
            <person name="Chilvers M.I."/>
        </authorList>
    </citation>
    <scope>NUCLEOTIDE SEQUENCE</scope>
    <source>
        <strain evidence="3">PM02</strain>
    </source>
</reference>
<dbReference type="PANTHER" id="PTHR24096:SF424">
    <property type="entry name" value="ACETYL-COA SYNTHETASE-LIKE PROTEIN-RELATED"/>
    <property type="match status" value="1"/>
</dbReference>
<proteinExistence type="predicted"/>
<dbReference type="Proteomes" id="UP001217918">
    <property type="component" value="Unassembled WGS sequence"/>
</dbReference>
<keyword evidence="4" id="KW-1185">Reference proteome</keyword>
<dbReference type="EMBL" id="JAQQPM010000003">
    <property type="protein sequence ID" value="KAK2070248.1"/>
    <property type="molecule type" value="Genomic_DNA"/>
</dbReference>
<feature type="domain" description="AMP-binding enzyme C-terminal" evidence="2">
    <location>
        <begin position="486"/>
        <end position="561"/>
    </location>
</feature>
<dbReference type="InterPro" id="IPR042099">
    <property type="entry name" value="ANL_N_sf"/>
</dbReference>
<dbReference type="GO" id="GO:0016405">
    <property type="term" value="F:CoA-ligase activity"/>
    <property type="evidence" value="ECO:0007669"/>
    <property type="project" value="TreeGrafter"/>
</dbReference>
<organism evidence="3 4">
    <name type="scientific">Phyllachora maydis</name>
    <dbReference type="NCBI Taxonomy" id="1825666"/>
    <lineage>
        <taxon>Eukaryota</taxon>
        <taxon>Fungi</taxon>
        <taxon>Dikarya</taxon>
        <taxon>Ascomycota</taxon>
        <taxon>Pezizomycotina</taxon>
        <taxon>Sordariomycetes</taxon>
        <taxon>Sordariomycetidae</taxon>
        <taxon>Phyllachorales</taxon>
        <taxon>Phyllachoraceae</taxon>
        <taxon>Phyllachora</taxon>
    </lineage>
</organism>
<accession>A0AAD9MDU7</accession>
<evidence type="ECO:0000259" key="1">
    <source>
        <dbReference type="Pfam" id="PF00501"/>
    </source>
</evidence>
<evidence type="ECO:0000259" key="2">
    <source>
        <dbReference type="Pfam" id="PF13193"/>
    </source>
</evidence>
<feature type="domain" description="AMP-dependent synthetase/ligase" evidence="1">
    <location>
        <begin position="40"/>
        <end position="427"/>
    </location>
</feature>
<evidence type="ECO:0000313" key="4">
    <source>
        <dbReference type="Proteomes" id="UP001217918"/>
    </source>
</evidence>
<dbReference type="CDD" id="cd05911">
    <property type="entry name" value="Firefly_Luc_like"/>
    <property type="match status" value="1"/>
</dbReference>